<sequence>MQHNKRPSLSSFPIPFDHPLTIPTLAITVAASAILYHYLQWTHTTELIEAVRKREIKKRRVLKRPEDRYASLKVERYFVNPFDEWQNPSLIETTWFWLRRWKGNGLPRSHEVIDLERNERQSTCLISLHGLAILTVNDYVGPKRLRPVPSPLKEFKDKLDIVLISHDHFDHLDENVVYELGNSVTWYIPLGLRDWFLKRKVENFVEMDWWQEIRHSTRPDIMIACVPAMHWSGSRTPFEKNGTLCGDTGYSQDLYQAIGDLYAPFTLAAIPIGSFKPKSLMQCVHISPEEAIQVHEDLKMPRLSVGVHWGTFMMSEEHYMEAPRSLARLWEQRHPSLKHVSSADPQSSSPDDSTTTSSSTLSNNSSNPSPSNFITTAFGETIVL</sequence>
<protein>
    <submittedName>
        <fullName evidence="3">Metallo-hydrolase/oxidoreductase</fullName>
    </submittedName>
</protein>
<reference evidence="3 4" key="1">
    <citation type="submission" date="2016-07" db="EMBL/GenBank/DDBJ databases">
        <title>Pervasive Adenine N6-methylation of Active Genes in Fungi.</title>
        <authorList>
            <consortium name="DOE Joint Genome Institute"/>
            <person name="Mondo S.J."/>
            <person name="Dannebaum R.O."/>
            <person name="Kuo R.C."/>
            <person name="Labutti K."/>
            <person name="Haridas S."/>
            <person name="Kuo A."/>
            <person name="Salamov A."/>
            <person name="Ahrendt S.R."/>
            <person name="Lipzen A."/>
            <person name="Sullivan W."/>
            <person name="Andreopoulos W.B."/>
            <person name="Clum A."/>
            <person name="Lindquist E."/>
            <person name="Daum C."/>
            <person name="Ramamoorthy G.K."/>
            <person name="Gryganskyi A."/>
            <person name="Culley D."/>
            <person name="Magnuson J.K."/>
            <person name="James T.Y."/>
            <person name="O'Malley M.A."/>
            <person name="Stajich J.E."/>
            <person name="Spatafora J.W."/>
            <person name="Visel A."/>
            <person name="Grigoriev I.V."/>
        </authorList>
    </citation>
    <scope>NUCLEOTIDE SEQUENCE [LARGE SCALE GENOMIC DNA]</scope>
    <source>
        <strain evidence="3 4">NRRL 3301</strain>
    </source>
</reference>
<organism evidence="3 4">
    <name type="scientific">Hesseltinella vesiculosa</name>
    <dbReference type="NCBI Taxonomy" id="101127"/>
    <lineage>
        <taxon>Eukaryota</taxon>
        <taxon>Fungi</taxon>
        <taxon>Fungi incertae sedis</taxon>
        <taxon>Mucoromycota</taxon>
        <taxon>Mucoromycotina</taxon>
        <taxon>Mucoromycetes</taxon>
        <taxon>Mucorales</taxon>
        <taxon>Cunninghamellaceae</taxon>
        <taxon>Hesseltinella</taxon>
    </lineage>
</organism>
<feature type="compositionally biased region" description="Low complexity" evidence="1">
    <location>
        <begin position="342"/>
        <end position="372"/>
    </location>
</feature>
<dbReference type="EMBL" id="MCGT01000001">
    <property type="protein sequence ID" value="ORX62580.1"/>
    <property type="molecule type" value="Genomic_DNA"/>
</dbReference>
<evidence type="ECO:0000259" key="2">
    <source>
        <dbReference type="Pfam" id="PF12706"/>
    </source>
</evidence>
<dbReference type="PANTHER" id="PTHR15032:SF4">
    <property type="entry name" value="N-ACYL-PHOSPHATIDYLETHANOLAMINE-HYDROLYZING PHOSPHOLIPASE D"/>
    <property type="match status" value="1"/>
</dbReference>
<dbReference type="AlphaFoldDB" id="A0A1X2GWW5"/>
<evidence type="ECO:0000256" key="1">
    <source>
        <dbReference type="SAM" id="MobiDB-lite"/>
    </source>
</evidence>
<dbReference type="PANTHER" id="PTHR15032">
    <property type="entry name" value="N-ACYL-PHOSPHATIDYLETHANOLAMINE-HYDROLYZING PHOSPHOLIPASE D"/>
    <property type="match status" value="1"/>
</dbReference>
<dbReference type="Proteomes" id="UP000242146">
    <property type="component" value="Unassembled WGS sequence"/>
</dbReference>
<dbReference type="GO" id="GO:0070292">
    <property type="term" value="P:N-acylphosphatidylethanolamine metabolic process"/>
    <property type="evidence" value="ECO:0007669"/>
    <property type="project" value="TreeGrafter"/>
</dbReference>
<dbReference type="GO" id="GO:0070291">
    <property type="term" value="P:N-acylethanolamine metabolic process"/>
    <property type="evidence" value="ECO:0007669"/>
    <property type="project" value="TreeGrafter"/>
</dbReference>
<dbReference type="GO" id="GO:0070290">
    <property type="term" value="F:N-acylphosphatidylethanolamine-specific phospholipase D activity"/>
    <property type="evidence" value="ECO:0007669"/>
    <property type="project" value="TreeGrafter"/>
</dbReference>
<proteinExistence type="predicted"/>
<dbReference type="SUPFAM" id="SSF56281">
    <property type="entry name" value="Metallo-hydrolase/oxidoreductase"/>
    <property type="match status" value="1"/>
</dbReference>
<dbReference type="GO" id="GO:0005737">
    <property type="term" value="C:cytoplasm"/>
    <property type="evidence" value="ECO:0007669"/>
    <property type="project" value="TreeGrafter"/>
</dbReference>
<gene>
    <name evidence="3" type="ORF">DM01DRAFT_258139</name>
</gene>
<dbReference type="InterPro" id="IPR036866">
    <property type="entry name" value="RibonucZ/Hydroxyglut_hydro"/>
</dbReference>
<dbReference type="InterPro" id="IPR001279">
    <property type="entry name" value="Metallo-B-lactamas"/>
</dbReference>
<keyword evidence="3" id="KW-0378">Hydrolase</keyword>
<dbReference type="STRING" id="101127.A0A1X2GWW5"/>
<evidence type="ECO:0000313" key="3">
    <source>
        <dbReference type="EMBL" id="ORX62580.1"/>
    </source>
</evidence>
<dbReference type="Gene3D" id="3.60.15.10">
    <property type="entry name" value="Ribonuclease Z/Hydroxyacylglutathione hydrolase-like"/>
    <property type="match status" value="1"/>
</dbReference>
<feature type="region of interest" description="Disordered" evidence="1">
    <location>
        <begin position="337"/>
        <end position="372"/>
    </location>
</feature>
<dbReference type="Pfam" id="PF12706">
    <property type="entry name" value="Lactamase_B_2"/>
    <property type="match status" value="1"/>
</dbReference>
<dbReference type="OrthoDB" id="332863at2759"/>
<accession>A0A1X2GWW5</accession>
<evidence type="ECO:0000313" key="4">
    <source>
        <dbReference type="Proteomes" id="UP000242146"/>
    </source>
</evidence>
<comment type="caution">
    <text evidence="3">The sequence shown here is derived from an EMBL/GenBank/DDBJ whole genome shotgun (WGS) entry which is preliminary data.</text>
</comment>
<feature type="domain" description="Metallo-beta-lactamase" evidence="2">
    <location>
        <begin position="135"/>
        <end position="309"/>
    </location>
</feature>
<keyword evidence="4" id="KW-1185">Reference proteome</keyword>
<name>A0A1X2GWW5_9FUNG</name>